<evidence type="ECO:0000313" key="1">
    <source>
        <dbReference type="EnsemblFungi" id="FOXG_13485P0"/>
    </source>
</evidence>
<sequence>MEKGKRINFVDGIGALQGQAAEVPLPVNLHNLASEPWIQHPRLDVAAVDALPKRTENVRLERAIDARLGRANALSRVQAFVKDVKRVSLVVALTDRLSPRQSQSPMPAGDATITAVAASSQTGATPQENISIESRTNDYTFM</sequence>
<organism evidence="1 2">
    <name type="scientific">Fusarium oxysporum (strain Fo5176)</name>
    <name type="common">Fusarium vascular wilt</name>
    <dbReference type="NCBI Taxonomy" id="660025"/>
    <lineage>
        <taxon>Eukaryota</taxon>
        <taxon>Fungi</taxon>
        <taxon>Dikarya</taxon>
        <taxon>Ascomycota</taxon>
        <taxon>Pezizomycotina</taxon>
        <taxon>Sordariomycetes</taxon>
        <taxon>Hypocreomycetidae</taxon>
        <taxon>Hypocreales</taxon>
        <taxon>Nectriaceae</taxon>
        <taxon>Fusarium</taxon>
        <taxon>Fusarium oxysporum species complex</taxon>
    </lineage>
</organism>
<proteinExistence type="predicted"/>
<dbReference type="AlphaFoldDB" id="A0A0D2YB07"/>
<accession>A0A0D2YB07</accession>
<dbReference type="EnsemblFungi" id="FOXG_13485T0">
    <property type="protein sequence ID" value="FOXG_13485P0"/>
    <property type="gene ID" value="FOXG_13485"/>
</dbReference>
<name>A0A0D2YB07_FUSOF</name>
<protein>
    <submittedName>
        <fullName evidence="1">Uncharacterized protein</fullName>
    </submittedName>
</protein>
<reference evidence="1" key="2">
    <citation type="submission" date="2025-08" db="UniProtKB">
        <authorList>
            <consortium name="EnsemblFungi"/>
        </authorList>
    </citation>
    <scope>IDENTIFICATION</scope>
    <source>
        <strain evidence="1">4287 / CBS 123668 / FGSC 9935 / NRRL 34936</strain>
    </source>
</reference>
<dbReference type="Proteomes" id="UP000002489">
    <property type="component" value="Unassembled WGS sequence"/>
</dbReference>
<reference evidence="2" key="1">
    <citation type="journal article" date="2012" name="Mol. Plant Microbe Interact.">
        <title>A highly conserved effector in Fusarium oxysporum is required for full virulence on Arabidopsis.</title>
        <authorList>
            <person name="Thatcher L.F."/>
            <person name="Gardiner D.M."/>
            <person name="Kazan K."/>
            <person name="Manners J."/>
        </authorList>
    </citation>
    <scope>NUCLEOTIDE SEQUENCE [LARGE SCALE GENOMIC DNA]</scope>
    <source>
        <strain evidence="2">Fo5176</strain>
    </source>
</reference>
<evidence type="ECO:0000313" key="2">
    <source>
        <dbReference type="Proteomes" id="UP000002489"/>
    </source>
</evidence>